<gene>
    <name evidence="1" type="ORF">SAMN05421863_104821</name>
</gene>
<evidence type="ECO:0000313" key="1">
    <source>
        <dbReference type="EMBL" id="SFM73423.1"/>
    </source>
</evidence>
<dbReference type="Proteomes" id="UP000183287">
    <property type="component" value="Unassembled WGS sequence"/>
</dbReference>
<reference evidence="2" key="1">
    <citation type="submission" date="2016-10" db="EMBL/GenBank/DDBJ databases">
        <authorList>
            <person name="Varghese N."/>
            <person name="Submissions S."/>
        </authorList>
    </citation>
    <scope>NUCLEOTIDE SEQUENCE [LARGE SCALE GENOMIC DNA]</scope>
    <source>
        <strain evidence="2">Nm44</strain>
    </source>
</reference>
<dbReference type="EMBL" id="FOUB01000048">
    <property type="protein sequence ID" value="SFM73423.1"/>
    <property type="molecule type" value="Genomic_DNA"/>
</dbReference>
<dbReference type="RefSeq" id="WP_074906416.1">
    <property type="nucleotide sequence ID" value="NZ_FOUB01000048.1"/>
</dbReference>
<keyword evidence="2" id="KW-1185">Reference proteome</keyword>
<evidence type="ECO:0000313" key="2">
    <source>
        <dbReference type="Proteomes" id="UP000183287"/>
    </source>
</evidence>
<sequence>MEPEHQDYKGHHIELRVRDTGELRVLGAGRERELELLIDNKPIRYGQLPDGSYALHEYAYDWSNNLMDLAKKFIDYQDKVNMIRHESEANEGK</sequence>
<proteinExistence type="predicted"/>
<dbReference type="AlphaFoldDB" id="A0A1I4TA00"/>
<organism evidence="1 2">
    <name type="scientific">Nitrosomonas communis</name>
    <dbReference type="NCBI Taxonomy" id="44574"/>
    <lineage>
        <taxon>Bacteria</taxon>
        <taxon>Pseudomonadati</taxon>
        <taxon>Pseudomonadota</taxon>
        <taxon>Betaproteobacteria</taxon>
        <taxon>Nitrosomonadales</taxon>
        <taxon>Nitrosomonadaceae</taxon>
        <taxon>Nitrosomonas</taxon>
    </lineage>
</organism>
<name>A0A1I4TA00_9PROT</name>
<accession>A0A1I4TA00</accession>
<protein>
    <submittedName>
        <fullName evidence="1">Uncharacterized protein</fullName>
    </submittedName>
</protein>
<dbReference type="OrthoDB" id="9182756at2"/>